<protein>
    <submittedName>
        <fullName evidence="1">Uncharacterized protein</fullName>
    </submittedName>
</protein>
<keyword evidence="2" id="KW-1185">Reference proteome</keyword>
<reference evidence="2" key="1">
    <citation type="journal article" date="2019" name="Int. J. Syst. Evol. Microbiol.">
        <title>The Global Catalogue of Microorganisms (GCM) 10K type strain sequencing project: providing services to taxonomists for standard genome sequencing and annotation.</title>
        <authorList>
            <consortium name="The Broad Institute Genomics Platform"/>
            <consortium name="The Broad Institute Genome Sequencing Center for Infectious Disease"/>
            <person name="Wu L."/>
            <person name="Ma J."/>
        </authorList>
    </citation>
    <scope>NUCLEOTIDE SEQUENCE [LARGE SCALE GENOMIC DNA]</scope>
    <source>
        <strain evidence="2">NBRC 108730</strain>
    </source>
</reference>
<dbReference type="Proteomes" id="UP001157017">
    <property type="component" value="Unassembled WGS sequence"/>
</dbReference>
<evidence type="ECO:0000313" key="1">
    <source>
        <dbReference type="EMBL" id="GMA87350.1"/>
    </source>
</evidence>
<sequence>MRGLDTVVVVRITAATLSGLETGDTATLYWDVPAAVGAHPWLVAAY</sequence>
<evidence type="ECO:0000313" key="2">
    <source>
        <dbReference type="Proteomes" id="UP001157017"/>
    </source>
</evidence>
<comment type="caution">
    <text evidence="1">The sequence shown here is derived from an EMBL/GenBank/DDBJ whole genome shotgun (WGS) entry which is preliminary data.</text>
</comment>
<gene>
    <name evidence="1" type="ORF">GCM10025868_26000</name>
</gene>
<name>A0ABQ6JJD5_9ACTN</name>
<accession>A0ABQ6JJD5</accession>
<proteinExistence type="predicted"/>
<dbReference type="EMBL" id="BSUZ01000001">
    <property type="protein sequence ID" value="GMA87350.1"/>
    <property type="molecule type" value="Genomic_DNA"/>
</dbReference>
<organism evidence="1 2">
    <name type="scientific">Angustibacter aerolatus</name>
    <dbReference type="NCBI Taxonomy" id="1162965"/>
    <lineage>
        <taxon>Bacteria</taxon>
        <taxon>Bacillati</taxon>
        <taxon>Actinomycetota</taxon>
        <taxon>Actinomycetes</taxon>
        <taxon>Kineosporiales</taxon>
        <taxon>Kineosporiaceae</taxon>
    </lineage>
</organism>